<evidence type="ECO:0000313" key="17">
    <source>
        <dbReference type="Proteomes" id="UP000270673"/>
    </source>
</evidence>
<dbReference type="Proteomes" id="UP000270673">
    <property type="component" value="Chromosome"/>
</dbReference>
<dbReference type="InterPro" id="IPR011662">
    <property type="entry name" value="Secretin/TonB_short_N"/>
</dbReference>
<feature type="domain" description="TonB-dependent receptor-like beta-barrel" evidence="13">
    <location>
        <begin position="561"/>
        <end position="922"/>
    </location>
</feature>
<feature type="signal peptide" evidence="12">
    <location>
        <begin position="1"/>
        <end position="18"/>
    </location>
</feature>
<reference evidence="16 17" key="1">
    <citation type="submission" date="2018-10" db="EMBL/GenBank/DDBJ databases">
        <title>Butyricimonas faecalis sp. nov., isolated from human faeces and emended description of the genus Butyricimonas.</title>
        <authorList>
            <person name="Le Roy T."/>
            <person name="Van der Smissen P."/>
            <person name="Paquot A."/>
            <person name="Delzenne N."/>
            <person name="Muccioli G."/>
            <person name="Collet J.-F."/>
            <person name="Cani P.D."/>
        </authorList>
    </citation>
    <scope>NUCLEOTIDE SEQUENCE [LARGE SCALE GENOMIC DNA]</scope>
    <source>
        <strain evidence="16 17">H184</strain>
    </source>
</reference>
<keyword evidence="3 10" id="KW-1134">Transmembrane beta strand</keyword>
<dbReference type="InterPro" id="IPR023996">
    <property type="entry name" value="TonB-dep_OMP_SusC/RagA"/>
</dbReference>
<dbReference type="Gene3D" id="2.60.40.1120">
    <property type="entry name" value="Carboxypeptidase-like, regulatory domain"/>
    <property type="match status" value="1"/>
</dbReference>
<evidence type="ECO:0000259" key="14">
    <source>
        <dbReference type="Pfam" id="PF07660"/>
    </source>
</evidence>
<dbReference type="KEGG" id="buy:D8S85_12765"/>
<dbReference type="InterPro" id="IPR039426">
    <property type="entry name" value="TonB-dep_rcpt-like"/>
</dbReference>
<evidence type="ECO:0000259" key="13">
    <source>
        <dbReference type="Pfam" id="PF00593"/>
    </source>
</evidence>
<dbReference type="OrthoDB" id="9768177at2"/>
<feature type="domain" description="Secretin/TonB short N-terminal" evidence="14">
    <location>
        <begin position="56"/>
        <end position="99"/>
    </location>
</feature>
<feature type="chain" id="PRO_5018983991" evidence="12">
    <location>
        <begin position="19"/>
        <end position="1156"/>
    </location>
</feature>
<dbReference type="InterPro" id="IPR023997">
    <property type="entry name" value="TonB-dep_OMP_SusC/RagA_CS"/>
</dbReference>
<dbReference type="NCBIfam" id="TIGR04057">
    <property type="entry name" value="SusC_RagA_signa"/>
    <property type="match status" value="1"/>
</dbReference>
<keyword evidence="7 11" id="KW-0798">TonB box</keyword>
<accession>A0A3S9VV21</accession>
<dbReference type="GO" id="GO:0006826">
    <property type="term" value="P:iron ion transport"/>
    <property type="evidence" value="ECO:0007669"/>
    <property type="project" value="UniProtKB-KW"/>
</dbReference>
<dbReference type="SUPFAM" id="SSF56935">
    <property type="entry name" value="Porins"/>
    <property type="match status" value="1"/>
</dbReference>
<keyword evidence="4" id="KW-0410">Iron transport</keyword>
<evidence type="ECO:0000256" key="11">
    <source>
        <dbReference type="RuleBase" id="RU003357"/>
    </source>
</evidence>
<evidence type="ECO:0000256" key="6">
    <source>
        <dbReference type="ARBA" id="ARBA00023004"/>
    </source>
</evidence>
<dbReference type="AlphaFoldDB" id="A0A3S9VV21"/>
<dbReference type="Pfam" id="PF07715">
    <property type="entry name" value="Plug"/>
    <property type="match status" value="1"/>
</dbReference>
<keyword evidence="5 10" id="KW-0812">Transmembrane</keyword>
<dbReference type="InterPro" id="IPR008969">
    <property type="entry name" value="CarboxyPept-like_regulatory"/>
</dbReference>
<keyword evidence="8 10" id="KW-0472">Membrane</keyword>
<dbReference type="Gene3D" id="2.170.130.10">
    <property type="entry name" value="TonB-dependent receptor, plug domain"/>
    <property type="match status" value="1"/>
</dbReference>
<feature type="domain" description="TonB-dependent receptor plug" evidence="15">
    <location>
        <begin position="206"/>
        <end position="329"/>
    </location>
</feature>
<dbReference type="PROSITE" id="PS00018">
    <property type="entry name" value="EF_HAND_1"/>
    <property type="match status" value="1"/>
</dbReference>
<evidence type="ECO:0000256" key="12">
    <source>
        <dbReference type="SAM" id="SignalP"/>
    </source>
</evidence>
<evidence type="ECO:0000313" key="16">
    <source>
        <dbReference type="EMBL" id="AZS30331.1"/>
    </source>
</evidence>
<dbReference type="InterPro" id="IPR037066">
    <property type="entry name" value="Plug_dom_sf"/>
</dbReference>
<sequence length="1156" mass="129969">MTKFVIIFLFMMSMNVSANLYSQTKTVSIKMERGSLEEIIQVLKRQTEYGFFYNIDNEAIKNVKNISIDMTDVRLEDVLQQILKGTNLTYSIINDVVIINSKIQKTIKDSVPNENLLIGKVVDKTKNPLPGVTVRLKNTNIGTATDVNGVFVFRLPMKKGELLLTFVGFKPYETVFTVSLDTLRITMEEELSSIDEVTVVAYGSRKKREVVGAISSLKADDIKEVPTASVENLLQGRMAGVEINTQSGAPGGGGSVVAIRGYNSLFVGDGRDYGEPLYVIDGVPVHSFTSPITGTNALAEIDPSTIESVEVLKDAASAAIYGSRAGNGVILITTKKGRTGRASFSANVSYSYSVLPETPIQTGGRSERAYNFDVYKNEHIAGNDYGQYVFPKNYEDAKTGLGMYDRWWYNAMNRISGMRELQDSLNPYYNNSTDWFRYAFRAGEIVNANIQASGGSETIDYLVGAGYYTEKGIMYGSDFSRMNLIVNLGTQPVHNLRLDTRLYFAYTDRSRGSGSGDGMSGSKIEKLTVDPKQTSSILGAGGIHEEELLKELNTSIEKNESYRLRANLNLKYQLYKGLDLSVLGSLDYNQGMRNSFRPSTLDAANGLSSSIGELDRSLLILNENMLTYKASFNEKHNIDALFGISYQSDQYDYIFAKGLGGANDKIHYIVDEGTAIEVNGQTIYLKNAQTNRTEKVLVSYYGRLAYNFMQRYLVEATWRKDGSSVFGEKVRWATFPSAAIGWAFSEESFLDNISWLDFGKIRVSWGRSGQQFGQPYLAHGVMSSFNTFLGQTTLAPDPMGGMINRKLTWEESDQYDFGLDVDLFNYRLKFKLDYYYKLTKGLLYSVPLSGNWNFNTKQWQNAMKVSNEGLEMELEADIFRESAVSWRMKFNISRNWNLFKKSYTNRDVDNYIVGRPLYSIFLYEDDGFYQTDDEIPYLYDKKGNKYKMYVGGTGGGTPSARYEAGTRKILDINGDGMIGTEDMVYQGSALPLAYGGWVNEVKWKDFDVNILFSYSLGRKMYRTYNVTSMQGNHRAPILEDIENVSFWESEGDITDFPRKAVYSAGLQQFRGAIASNLENVNYVKLKQLTIGYNVPKKIVKKLCLSSVRLFFTGENLFMLTNYSGLDPEVVNLYTGHDDFSYYPLARKISLGLTVNF</sequence>
<comment type="subcellular location">
    <subcellularLocation>
        <location evidence="1 10">Cell outer membrane</location>
        <topology evidence="1 10">Multi-pass membrane protein</topology>
    </subcellularLocation>
</comment>
<dbReference type="EMBL" id="CP032819">
    <property type="protein sequence ID" value="AZS30331.1"/>
    <property type="molecule type" value="Genomic_DNA"/>
</dbReference>
<dbReference type="Pfam" id="PF13715">
    <property type="entry name" value="CarbopepD_reg_2"/>
    <property type="match status" value="1"/>
</dbReference>
<evidence type="ECO:0000259" key="15">
    <source>
        <dbReference type="Pfam" id="PF07715"/>
    </source>
</evidence>
<evidence type="ECO:0000256" key="8">
    <source>
        <dbReference type="ARBA" id="ARBA00023136"/>
    </source>
</evidence>
<keyword evidence="4" id="KW-0406">Ion transport</keyword>
<keyword evidence="2 10" id="KW-0813">Transport</keyword>
<dbReference type="NCBIfam" id="TIGR04056">
    <property type="entry name" value="OMP_RagA_SusC"/>
    <property type="match status" value="1"/>
</dbReference>
<evidence type="ECO:0000256" key="4">
    <source>
        <dbReference type="ARBA" id="ARBA00022496"/>
    </source>
</evidence>
<evidence type="ECO:0000256" key="1">
    <source>
        <dbReference type="ARBA" id="ARBA00004571"/>
    </source>
</evidence>
<dbReference type="Pfam" id="PF00593">
    <property type="entry name" value="TonB_dep_Rec_b-barrel"/>
    <property type="match status" value="1"/>
</dbReference>
<gene>
    <name evidence="16" type="ORF">D8S85_12765</name>
</gene>
<keyword evidence="12" id="KW-0732">Signal</keyword>
<dbReference type="PROSITE" id="PS52016">
    <property type="entry name" value="TONB_DEPENDENT_REC_3"/>
    <property type="match status" value="1"/>
</dbReference>
<evidence type="ECO:0000256" key="10">
    <source>
        <dbReference type="PROSITE-ProRule" id="PRU01360"/>
    </source>
</evidence>
<keyword evidence="9 10" id="KW-0998">Cell outer membrane</keyword>
<proteinExistence type="inferred from homology"/>
<evidence type="ECO:0000256" key="3">
    <source>
        <dbReference type="ARBA" id="ARBA00022452"/>
    </source>
</evidence>
<dbReference type="GO" id="GO:0009279">
    <property type="term" value="C:cell outer membrane"/>
    <property type="evidence" value="ECO:0007669"/>
    <property type="project" value="UniProtKB-SubCell"/>
</dbReference>
<name>A0A3S9VV21_9BACT</name>
<dbReference type="SUPFAM" id="SSF49464">
    <property type="entry name" value="Carboxypeptidase regulatory domain-like"/>
    <property type="match status" value="1"/>
</dbReference>
<dbReference type="InterPro" id="IPR018247">
    <property type="entry name" value="EF_Hand_1_Ca_BS"/>
</dbReference>
<keyword evidence="17" id="KW-1185">Reference proteome</keyword>
<dbReference type="InterPro" id="IPR012910">
    <property type="entry name" value="Plug_dom"/>
</dbReference>
<evidence type="ECO:0000256" key="7">
    <source>
        <dbReference type="ARBA" id="ARBA00023077"/>
    </source>
</evidence>
<dbReference type="InterPro" id="IPR000531">
    <property type="entry name" value="Beta-barrel_TonB"/>
</dbReference>
<protein>
    <submittedName>
        <fullName evidence="16">SusC/RagA family TonB-linked outer membrane protein</fullName>
    </submittedName>
</protein>
<keyword evidence="6" id="KW-0408">Iron</keyword>
<dbReference type="RefSeq" id="WP_106480987.1">
    <property type="nucleotide sequence ID" value="NZ_CP032819.1"/>
</dbReference>
<evidence type="ECO:0000256" key="9">
    <source>
        <dbReference type="ARBA" id="ARBA00023237"/>
    </source>
</evidence>
<dbReference type="Pfam" id="PF07660">
    <property type="entry name" value="STN"/>
    <property type="match status" value="1"/>
</dbReference>
<dbReference type="InterPro" id="IPR036942">
    <property type="entry name" value="Beta-barrel_TonB_sf"/>
</dbReference>
<organism evidence="16 17">
    <name type="scientific">Butyricimonas faecalis</name>
    <dbReference type="NCBI Taxonomy" id="2093856"/>
    <lineage>
        <taxon>Bacteria</taxon>
        <taxon>Pseudomonadati</taxon>
        <taxon>Bacteroidota</taxon>
        <taxon>Bacteroidia</taxon>
        <taxon>Bacteroidales</taxon>
        <taxon>Odoribacteraceae</taxon>
        <taxon>Butyricimonas</taxon>
    </lineage>
</organism>
<evidence type="ECO:0000256" key="2">
    <source>
        <dbReference type="ARBA" id="ARBA00022448"/>
    </source>
</evidence>
<dbReference type="Gene3D" id="2.40.170.20">
    <property type="entry name" value="TonB-dependent receptor, beta-barrel domain"/>
    <property type="match status" value="1"/>
</dbReference>
<comment type="similarity">
    <text evidence="10 11">Belongs to the TonB-dependent receptor family.</text>
</comment>
<evidence type="ECO:0000256" key="5">
    <source>
        <dbReference type="ARBA" id="ARBA00022692"/>
    </source>
</evidence>